<sequence>MSPSTTRRLTDRLQPKRRPQQHPGTPDQQQDHLNDRQYQEHIPEATGRALRTPTALFFSYTPWAGGCRPTAGDYWPTIVSQPSTAGGCHPFFCLSIPNSTGPLAASRQRLTSSLPSLVGLFNS</sequence>
<evidence type="ECO:0000256" key="1">
    <source>
        <dbReference type="SAM" id="MobiDB-lite"/>
    </source>
</evidence>
<protein>
    <submittedName>
        <fullName evidence="2">Uncharacterized protein</fullName>
    </submittedName>
</protein>
<reference evidence="2" key="1">
    <citation type="submission" date="2021-01" db="EMBL/GenBank/DDBJ databases">
        <authorList>
            <person name="Corre E."/>
            <person name="Pelletier E."/>
            <person name="Niang G."/>
            <person name="Scheremetjew M."/>
            <person name="Finn R."/>
            <person name="Kale V."/>
            <person name="Holt S."/>
            <person name="Cochrane G."/>
            <person name="Meng A."/>
            <person name="Brown T."/>
            <person name="Cohen L."/>
        </authorList>
    </citation>
    <scope>NUCLEOTIDE SEQUENCE</scope>
    <source>
        <strain evidence="2">CCMP1594</strain>
    </source>
</reference>
<name>A0A7S4LGR0_9EUGL</name>
<feature type="compositionally biased region" description="Basic and acidic residues" evidence="1">
    <location>
        <begin position="29"/>
        <end position="43"/>
    </location>
</feature>
<proteinExistence type="predicted"/>
<dbReference type="EMBL" id="HBJA01114084">
    <property type="protein sequence ID" value="CAE0828053.1"/>
    <property type="molecule type" value="Transcribed_RNA"/>
</dbReference>
<feature type="region of interest" description="Disordered" evidence="1">
    <location>
        <begin position="1"/>
        <end position="46"/>
    </location>
</feature>
<gene>
    <name evidence="2" type="ORF">EGYM00163_LOCUS39321</name>
</gene>
<evidence type="ECO:0000313" key="2">
    <source>
        <dbReference type="EMBL" id="CAE0828053.1"/>
    </source>
</evidence>
<dbReference type="AlphaFoldDB" id="A0A7S4LGR0"/>
<organism evidence="2">
    <name type="scientific">Eutreptiella gymnastica</name>
    <dbReference type="NCBI Taxonomy" id="73025"/>
    <lineage>
        <taxon>Eukaryota</taxon>
        <taxon>Discoba</taxon>
        <taxon>Euglenozoa</taxon>
        <taxon>Euglenida</taxon>
        <taxon>Spirocuta</taxon>
        <taxon>Euglenophyceae</taxon>
        <taxon>Eutreptiales</taxon>
        <taxon>Eutreptiaceae</taxon>
        <taxon>Eutreptiella</taxon>
    </lineage>
</organism>
<accession>A0A7S4LGR0</accession>